<evidence type="ECO:0000313" key="1">
    <source>
        <dbReference type="EMBL" id="BAI95834.1"/>
    </source>
</evidence>
<organism evidence="1 2">
    <name type="scientific">Sphingobium indicum (strain DSM 16413 / CCM 7287 / MTCC 6362 / UT26 / NBRC 101211 / UT26S)</name>
    <name type="common">Sphingobium japonicum</name>
    <dbReference type="NCBI Taxonomy" id="452662"/>
    <lineage>
        <taxon>Bacteria</taxon>
        <taxon>Pseudomonadati</taxon>
        <taxon>Pseudomonadota</taxon>
        <taxon>Alphaproteobacteria</taxon>
        <taxon>Sphingomonadales</taxon>
        <taxon>Sphingomonadaceae</taxon>
        <taxon>Sphingobium</taxon>
    </lineage>
</organism>
<dbReference type="GeneID" id="29272642"/>
<evidence type="ECO:0000313" key="2">
    <source>
        <dbReference type="Proteomes" id="UP000007753"/>
    </source>
</evidence>
<dbReference type="EMBL" id="AP010803">
    <property type="protein sequence ID" value="BAI95834.1"/>
    <property type="molecule type" value="Genomic_DNA"/>
</dbReference>
<protein>
    <submittedName>
        <fullName evidence="1">Uncharacterized protein</fullName>
    </submittedName>
</protein>
<dbReference type="KEGG" id="sjp:SJA_C1-10000"/>
<sequence>MAEIFLHPAARIRIEARLAEIDTLLAMLDGGLHHLLGNAEYRAATIANARSEGISLQEMHRRAVEDLRSKLMDKAEELRKQFGLFQPVPIAP</sequence>
<dbReference type="Proteomes" id="UP000007753">
    <property type="component" value="Chromosome 1"/>
</dbReference>
<keyword evidence="2" id="KW-1185">Reference proteome</keyword>
<reference evidence="1 2" key="1">
    <citation type="journal article" date="2010" name="J. Bacteriol.">
        <title>Complete genome sequence of the representative gamma-hexachlorocyclohexane-degrading bacterium Sphingobium japonicum UT26.</title>
        <authorList>
            <person name="Nagata Y."/>
            <person name="Ohtsubo Y."/>
            <person name="Endo R."/>
            <person name="Ichikawa N."/>
            <person name="Ankai A."/>
            <person name="Oguchi A."/>
            <person name="Fukui S."/>
            <person name="Fujita N."/>
            <person name="Tsuda M."/>
        </authorList>
    </citation>
    <scope>NUCLEOTIDE SEQUENCE [LARGE SCALE GENOMIC DNA]</scope>
    <source>
        <strain evidence="2">DSM 16413 / CCM 7287 / MTCC 6362 / UT26 / NBRC 101211 / UT26S</strain>
    </source>
</reference>
<dbReference type="RefSeq" id="WP_013039470.1">
    <property type="nucleotide sequence ID" value="NC_014006.1"/>
</dbReference>
<name>D4YZQ2_SPHIU</name>
<proteinExistence type="predicted"/>
<dbReference type="AlphaFoldDB" id="D4YZQ2"/>
<dbReference type="STRING" id="452662.SJA_C1-10000"/>
<gene>
    <name evidence="1" type="ordered locus">SJA_C1-10000</name>
</gene>
<dbReference type="HOGENOM" id="CLU_2411661_0_0_5"/>
<accession>D4YZQ2</accession>